<evidence type="ECO:0000256" key="1">
    <source>
        <dbReference type="ARBA" id="ARBA00023125"/>
    </source>
</evidence>
<gene>
    <name evidence="3" type="ORF">H4W80_010648</name>
</gene>
<dbReference type="Pfam" id="PF02311">
    <property type="entry name" value="AraC_binding"/>
    <property type="match status" value="1"/>
</dbReference>
<dbReference type="InterPro" id="IPR003313">
    <property type="entry name" value="AraC-bd"/>
</dbReference>
<sequence>MDLDLEPHAHDFLEIAAIGTGHGRHVTCAGERRLRRGQVMVLRPGAGTGSGTASI</sequence>
<dbReference type="SUPFAM" id="SSF51215">
    <property type="entry name" value="Regulatory protein AraC"/>
    <property type="match status" value="1"/>
</dbReference>
<keyword evidence="1" id="KW-0238">DNA-binding</keyword>
<feature type="domain" description="AraC-type arabinose-binding/dimerisation" evidence="2">
    <location>
        <begin position="6"/>
        <end position="45"/>
    </location>
</feature>
<reference evidence="3 4" key="1">
    <citation type="submission" date="2020-10" db="EMBL/GenBank/DDBJ databases">
        <title>Sequencing the genomes of 1000 actinobacteria strains.</title>
        <authorList>
            <person name="Klenk H.-P."/>
        </authorList>
    </citation>
    <scope>NUCLEOTIDE SEQUENCE [LARGE SCALE GENOMIC DNA]</scope>
    <source>
        <strain evidence="3 4">DSM 43173</strain>
    </source>
</reference>
<protein>
    <recommendedName>
        <fullName evidence="2">AraC-type arabinose-binding/dimerisation domain-containing protein</fullName>
    </recommendedName>
</protein>
<evidence type="ECO:0000313" key="3">
    <source>
        <dbReference type="EMBL" id="MBE1592390.1"/>
    </source>
</evidence>
<organism evidence="3 4">
    <name type="scientific">Nonomuraea angiospora</name>
    <dbReference type="NCBI Taxonomy" id="46172"/>
    <lineage>
        <taxon>Bacteria</taxon>
        <taxon>Bacillati</taxon>
        <taxon>Actinomycetota</taxon>
        <taxon>Actinomycetes</taxon>
        <taxon>Streptosporangiales</taxon>
        <taxon>Streptosporangiaceae</taxon>
        <taxon>Nonomuraea</taxon>
    </lineage>
</organism>
<evidence type="ECO:0000313" key="4">
    <source>
        <dbReference type="Proteomes" id="UP000633509"/>
    </source>
</evidence>
<evidence type="ECO:0000259" key="2">
    <source>
        <dbReference type="Pfam" id="PF02311"/>
    </source>
</evidence>
<accession>A0ABR9MIL3</accession>
<keyword evidence="4" id="KW-1185">Reference proteome</keyword>
<name>A0ABR9MIL3_9ACTN</name>
<dbReference type="EMBL" id="JADBEK010000001">
    <property type="protein sequence ID" value="MBE1592390.1"/>
    <property type="molecule type" value="Genomic_DNA"/>
</dbReference>
<dbReference type="InterPro" id="IPR037923">
    <property type="entry name" value="HTH-like"/>
</dbReference>
<dbReference type="RefSeq" id="WP_192791928.1">
    <property type="nucleotide sequence ID" value="NZ_JADBEK010000001.1"/>
</dbReference>
<dbReference type="Proteomes" id="UP000633509">
    <property type="component" value="Unassembled WGS sequence"/>
</dbReference>
<proteinExistence type="predicted"/>
<comment type="caution">
    <text evidence="3">The sequence shown here is derived from an EMBL/GenBank/DDBJ whole genome shotgun (WGS) entry which is preliminary data.</text>
</comment>